<dbReference type="Proteomes" id="UP001152795">
    <property type="component" value="Unassembled WGS sequence"/>
</dbReference>
<dbReference type="Gene3D" id="3.80.10.10">
    <property type="entry name" value="Ribonuclease Inhibitor"/>
    <property type="match status" value="1"/>
</dbReference>
<dbReference type="InterPro" id="IPR038359">
    <property type="entry name" value="Connexin_N_sf"/>
</dbReference>
<evidence type="ECO:0000313" key="6">
    <source>
        <dbReference type="EMBL" id="CAB3990287.1"/>
    </source>
</evidence>
<keyword evidence="2" id="KW-0963">Cytoplasm</keyword>
<dbReference type="EMBL" id="CACRXK020001636">
    <property type="protein sequence ID" value="CAB3990287.1"/>
    <property type="molecule type" value="Genomic_DNA"/>
</dbReference>
<keyword evidence="3" id="KW-0677">Repeat</keyword>
<dbReference type="PANTHER" id="PTHR45690">
    <property type="entry name" value="NACHT, LRR AND PYD DOMAINS-CONTAINING PROTEIN 12"/>
    <property type="match status" value="1"/>
</dbReference>
<dbReference type="Gene3D" id="1.20.1440.80">
    <property type="entry name" value="Gap junction channel protein cysteine-rich domain"/>
    <property type="match status" value="1"/>
</dbReference>
<reference evidence="6" key="1">
    <citation type="submission" date="2020-04" db="EMBL/GenBank/DDBJ databases">
        <authorList>
            <person name="Alioto T."/>
            <person name="Alioto T."/>
            <person name="Gomez Garrido J."/>
        </authorList>
    </citation>
    <scope>NUCLEOTIDE SEQUENCE</scope>
    <source>
        <strain evidence="6">A484AB</strain>
    </source>
</reference>
<keyword evidence="5" id="KW-0067">ATP-binding</keyword>
<gene>
    <name evidence="6" type="ORF">PACLA_8A054474</name>
</gene>
<evidence type="ECO:0000313" key="7">
    <source>
        <dbReference type="Proteomes" id="UP001152795"/>
    </source>
</evidence>
<dbReference type="SUPFAM" id="SSF52047">
    <property type="entry name" value="RNI-like"/>
    <property type="match status" value="1"/>
</dbReference>
<dbReference type="PANTHER" id="PTHR45690:SF19">
    <property type="entry name" value="NACHT, LRR AND PYD DOMAINS-CONTAINING PROTEIN 3"/>
    <property type="match status" value="1"/>
</dbReference>
<dbReference type="OrthoDB" id="120976at2759"/>
<dbReference type="Pfam" id="PF05729">
    <property type="entry name" value="NACHT"/>
    <property type="match status" value="1"/>
</dbReference>
<dbReference type="AlphaFoldDB" id="A0A6S7GXE5"/>
<evidence type="ECO:0000256" key="1">
    <source>
        <dbReference type="ARBA" id="ARBA00004496"/>
    </source>
</evidence>
<accession>A0A6S7GXE5</accession>
<comment type="subcellular location">
    <subcellularLocation>
        <location evidence="1">Cytoplasm</location>
    </subcellularLocation>
</comment>
<dbReference type="InterPro" id="IPR027417">
    <property type="entry name" value="P-loop_NTPase"/>
</dbReference>
<dbReference type="GO" id="GO:0005829">
    <property type="term" value="C:cytosol"/>
    <property type="evidence" value="ECO:0007669"/>
    <property type="project" value="UniProtKB-SubCell"/>
</dbReference>
<dbReference type="SUPFAM" id="SSF52540">
    <property type="entry name" value="P-loop containing nucleoside triphosphate hydrolases"/>
    <property type="match status" value="1"/>
</dbReference>
<evidence type="ECO:0000256" key="4">
    <source>
        <dbReference type="ARBA" id="ARBA00022741"/>
    </source>
</evidence>
<dbReference type="InterPro" id="IPR007111">
    <property type="entry name" value="NACHT_NTPase"/>
</dbReference>
<name>A0A6S7GXE5_PARCT</name>
<organism evidence="6 7">
    <name type="scientific">Paramuricea clavata</name>
    <name type="common">Red gorgonian</name>
    <name type="synonym">Violescent sea-whip</name>
    <dbReference type="NCBI Taxonomy" id="317549"/>
    <lineage>
        <taxon>Eukaryota</taxon>
        <taxon>Metazoa</taxon>
        <taxon>Cnidaria</taxon>
        <taxon>Anthozoa</taxon>
        <taxon>Octocorallia</taxon>
        <taxon>Malacalcyonacea</taxon>
        <taxon>Plexauridae</taxon>
        <taxon>Paramuricea</taxon>
    </lineage>
</organism>
<feature type="non-terminal residue" evidence="6">
    <location>
        <position position="1"/>
    </location>
</feature>
<keyword evidence="7" id="KW-1185">Reference proteome</keyword>
<dbReference type="PROSITE" id="PS50837">
    <property type="entry name" value="NACHT"/>
    <property type="match status" value="1"/>
</dbReference>
<dbReference type="GO" id="GO:0005524">
    <property type="term" value="F:ATP binding"/>
    <property type="evidence" value="ECO:0007669"/>
    <property type="project" value="UniProtKB-KW"/>
</dbReference>
<dbReference type="SMART" id="SM00368">
    <property type="entry name" value="LRR_RI"/>
    <property type="match status" value="5"/>
</dbReference>
<dbReference type="InterPro" id="IPR032675">
    <property type="entry name" value="LRR_dom_sf"/>
</dbReference>
<keyword evidence="4" id="KW-0547">Nucleotide-binding</keyword>
<evidence type="ECO:0000256" key="5">
    <source>
        <dbReference type="ARBA" id="ARBA00022840"/>
    </source>
</evidence>
<sequence>GEVGKFTCNVAPQSTTTYKTQVDKACYSRYQQNYNSPLPFYGFVILSIWFPIVVAVIYSLCVRRRVEEIDSNTNEPQTQGEADNEVQNKGTLYVSYFYFFHVAICVLSGILFTILQYTVFFPSGFDFEFSCSLPPTGFTTKLAHILNASDGLLNMISITCENSSAFEKQLWWVIVSVLNTGFASIMFGELIRLCRRSRNRCWSSDAEFIMVYLLGKQYLHIQLKRTNLQECIDFYKRQVLEPSRTSNVIYGPKTSLEQLYINLVIHTERAKHKFSKSMRRHEIFNVYMEVPQHSICLGEVKDLFYPNKDTDGNYPRKIVVVGRPGIGKTVLTEKIMRDWASGIDECYCGKIALYFKFRWFNLTEFKDISLKTFLRYGTGLSDEKFETIYEHITKWPERAIVIFDGLDEFNGNMECFDNLPPPNDPNVSMSGISLFIKLISGHLLQGATVLVTSRPTANEFYSRVNFDRTVEIIGFTSDKIEEYVSRFCDNNNRNDLKANVWNHIKSSSDLLNLCYIPVNCFIVSAVLFECLSDCRNETSALPTTLTELYDAAIAHFDKHHYSQLDGQSSEDAIKKLELLAFNGIVHGQLVFNNDLFDEQMKKSGLLNSLSNPIFPVNTQFCFIHLTIQEFLAARHVVETFSPEKIKQFIFSHIESGQWHLVLQFIAGLLGKKIKMFKKNDYNDCVLAFTHRVIVKNGKIDFNKDYSLLFVMKCIREVDDEDVVQEACETTVMNDVVSLSNCRTITAVTALTSTDWAAVTFVCKHMKKLTELSLYLSSHLSEEGYLQVSNLLQQRCVKQLRLMGRGFHTSEYLEGECLFKALMKSQCTLNHEHSMITELDLRHFHITNECLSIMCEFFKNRHASCLERLTLHSCGITSREISKLCELLDIMPYPEFTYLDLSANEILDESVRVLCNALKHNHLELTHLYLDKCLVSDDCIPSLCVLLKDERCELTVLSMEDNEGISDEGLRMLCESALREEHCKLTELHLFKCSLTDECIPELLKALQDEHCGLNKLTLTGNKFTEKGKKTLRDIEKHKHCQARGLQFNFGML</sequence>
<comment type="caution">
    <text evidence="6">The sequence shown here is derived from an EMBL/GenBank/DDBJ whole genome shotgun (WGS) entry which is preliminary data.</text>
</comment>
<dbReference type="Gene3D" id="3.40.50.300">
    <property type="entry name" value="P-loop containing nucleotide triphosphate hydrolases"/>
    <property type="match status" value="1"/>
</dbReference>
<protein>
    <submittedName>
        <fullName evidence="6">Uncharacterized protein</fullName>
    </submittedName>
</protein>
<evidence type="ECO:0000256" key="3">
    <source>
        <dbReference type="ARBA" id="ARBA00022737"/>
    </source>
</evidence>
<evidence type="ECO:0000256" key="2">
    <source>
        <dbReference type="ARBA" id="ARBA00022490"/>
    </source>
</evidence>
<dbReference type="InterPro" id="IPR050637">
    <property type="entry name" value="NLRP_innate_immun_reg"/>
</dbReference>
<proteinExistence type="predicted"/>